<gene>
    <name evidence="2" type="ORF">EYF80_011575</name>
</gene>
<organism evidence="2 3">
    <name type="scientific">Liparis tanakae</name>
    <name type="common">Tanaka's snailfish</name>
    <dbReference type="NCBI Taxonomy" id="230148"/>
    <lineage>
        <taxon>Eukaryota</taxon>
        <taxon>Metazoa</taxon>
        <taxon>Chordata</taxon>
        <taxon>Craniata</taxon>
        <taxon>Vertebrata</taxon>
        <taxon>Euteleostomi</taxon>
        <taxon>Actinopterygii</taxon>
        <taxon>Neopterygii</taxon>
        <taxon>Teleostei</taxon>
        <taxon>Neoteleostei</taxon>
        <taxon>Acanthomorphata</taxon>
        <taxon>Eupercaria</taxon>
        <taxon>Perciformes</taxon>
        <taxon>Cottioidei</taxon>
        <taxon>Cottales</taxon>
        <taxon>Liparidae</taxon>
        <taxon>Liparis</taxon>
    </lineage>
</organism>
<protein>
    <submittedName>
        <fullName evidence="2">Uncharacterized protein</fullName>
    </submittedName>
</protein>
<dbReference type="EMBL" id="SRLO01000076">
    <property type="protein sequence ID" value="TNN78070.1"/>
    <property type="molecule type" value="Genomic_DNA"/>
</dbReference>
<accession>A0A4Z2IJ70</accession>
<dbReference type="OrthoDB" id="10605708at2759"/>
<feature type="chain" id="PRO_5021291768" evidence="1">
    <location>
        <begin position="18"/>
        <end position="245"/>
    </location>
</feature>
<keyword evidence="3" id="KW-1185">Reference proteome</keyword>
<sequence length="245" mass="26515">MWPPLLAAIAPCMKSLCTIFPAGSPLYPEDTAVTAALPGCIPTLRSDSAVRNPQTRRYGTHTFSAPCHAEELLTVTRLSVIGVLKPFNADDQINSRTPPVLSLHLLHPARPLRCEEDEHVFTLCQGCVPLTHLHPITGARLCRAPADWTHRQRGAGVPQFSLGSWVIQPIRCTTLVRLKVHHGVVRLKVHHGVVRLKVHHGVVRLKVHHGVVSLKWSIIAWACSSKVPVLAGDALLLASGGAAAG</sequence>
<evidence type="ECO:0000313" key="3">
    <source>
        <dbReference type="Proteomes" id="UP000314294"/>
    </source>
</evidence>
<feature type="signal peptide" evidence="1">
    <location>
        <begin position="1"/>
        <end position="17"/>
    </location>
</feature>
<reference evidence="2 3" key="1">
    <citation type="submission" date="2019-03" db="EMBL/GenBank/DDBJ databases">
        <title>First draft genome of Liparis tanakae, snailfish: a comprehensive survey of snailfish specific genes.</title>
        <authorList>
            <person name="Kim W."/>
            <person name="Song I."/>
            <person name="Jeong J.-H."/>
            <person name="Kim D."/>
            <person name="Kim S."/>
            <person name="Ryu S."/>
            <person name="Song J.Y."/>
            <person name="Lee S.K."/>
        </authorList>
    </citation>
    <scope>NUCLEOTIDE SEQUENCE [LARGE SCALE GENOMIC DNA]</scope>
    <source>
        <tissue evidence="2">Muscle</tissue>
    </source>
</reference>
<dbReference type="Proteomes" id="UP000314294">
    <property type="component" value="Unassembled WGS sequence"/>
</dbReference>
<name>A0A4Z2IJ70_9TELE</name>
<proteinExistence type="predicted"/>
<dbReference type="AlphaFoldDB" id="A0A4Z2IJ70"/>
<keyword evidence="1" id="KW-0732">Signal</keyword>
<evidence type="ECO:0000256" key="1">
    <source>
        <dbReference type="SAM" id="SignalP"/>
    </source>
</evidence>
<evidence type="ECO:0000313" key="2">
    <source>
        <dbReference type="EMBL" id="TNN78070.1"/>
    </source>
</evidence>
<comment type="caution">
    <text evidence="2">The sequence shown here is derived from an EMBL/GenBank/DDBJ whole genome shotgun (WGS) entry which is preliminary data.</text>
</comment>